<dbReference type="PANTHER" id="PTHR43630">
    <property type="entry name" value="POLY-BETA-1,6-N-ACETYL-D-GLUCOSAMINE SYNTHASE"/>
    <property type="match status" value="1"/>
</dbReference>
<dbReference type="Pfam" id="PF00535">
    <property type="entry name" value="Glycos_transf_2"/>
    <property type="match status" value="1"/>
</dbReference>
<dbReference type="CDD" id="cd02511">
    <property type="entry name" value="Beta4Glucosyltransferase"/>
    <property type="match status" value="1"/>
</dbReference>
<evidence type="ECO:0000259" key="1">
    <source>
        <dbReference type="Pfam" id="PF00535"/>
    </source>
</evidence>
<keyword evidence="2" id="KW-0808">Transferase</keyword>
<dbReference type="Gene3D" id="3.90.550.10">
    <property type="entry name" value="Spore Coat Polysaccharide Biosynthesis Protein SpsA, Chain A"/>
    <property type="match status" value="1"/>
</dbReference>
<sequence length="271" mass="29846">MPETATEPQRPAITGVVLTRDGERLIGKCLASLSFCDAVLVVDSGSADNTIAIAKEAGATVIENPWPGFAAQFTFAAAKVATDWFFILDQDECCSDELGKAILEHIRDARRADNDLAAPITAFSIARRSWYFDRFMKHGGWYPDHILRVFRTGLVTFSQDAHIHYHPKGASAHITTGEVIHYPYTGFFHQLAKLNVYAEQGADALRASGKKGGVLPGLGHAVARFCRIYILKAGFLDGRAGFLAAMHGAFYAFLKYVRVLESDWGHPFDHK</sequence>
<feature type="domain" description="Glycosyltransferase 2-like" evidence="1">
    <location>
        <begin position="24"/>
        <end position="111"/>
    </location>
</feature>
<accession>A0A212KHP2</accession>
<gene>
    <name evidence="2" type="primary">gltB</name>
    <name evidence="2" type="ORF">KL86DPRO_70155</name>
</gene>
<organism evidence="2">
    <name type="scientific">uncultured delta proteobacterium</name>
    <dbReference type="NCBI Taxonomy" id="34034"/>
    <lineage>
        <taxon>Bacteria</taxon>
        <taxon>Deltaproteobacteria</taxon>
        <taxon>environmental samples</taxon>
    </lineage>
</organism>
<reference evidence="2" key="1">
    <citation type="submission" date="2016-04" db="EMBL/GenBank/DDBJ databases">
        <authorList>
            <person name="Evans L.H."/>
            <person name="Alamgir A."/>
            <person name="Owens N."/>
            <person name="Weber N.D."/>
            <person name="Virtaneva K."/>
            <person name="Barbian K."/>
            <person name="Babar A."/>
            <person name="Rosenke K."/>
        </authorList>
    </citation>
    <scope>NUCLEOTIDE SEQUENCE</scope>
    <source>
        <strain evidence="2">86</strain>
    </source>
</reference>
<dbReference type="EMBL" id="FLUQ01000007">
    <property type="protein sequence ID" value="SBW11075.1"/>
    <property type="molecule type" value="Genomic_DNA"/>
</dbReference>
<dbReference type="PANTHER" id="PTHR43630:SF2">
    <property type="entry name" value="GLYCOSYLTRANSFERASE"/>
    <property type="match status" value="1"/>
</dbReference>
<proteinExistence type="predicted"/>
<evidence type="ECO:0000313" key="2">
    <source>
        <dbReference type="EMBL" id="SBW11075.1"/>
    </source>
</evidence>
<dbReference type="GO" id="GO:0016740">
    <property type="term" value="F:transferase activity"/>
    <property type="evidence" value="ECO:0007669"/>
    <property type="project" value="UniProtKB-KW"/>
</dbReference>
<dbReference type="InterPro" id="IPR001173">
    <property type="entry name" value="Glyco_trans_2-like"/>
</dbReference>
<protein>
    <submittedName>
        <fullName evidence="2">Glycosyltransferase, group2 family protein</fullName>
    </submittedName>
</protein>
<dbReference type="AlphaFoldDB" id="A0A212KHP2"/>
<dbReference type="InterPro" id="IPR029044">
    <property type="entry name" value="Nucleotide-diphossugar_trans"/>
</dbReference>
<name>A0A212KHP2_9DELT</name>
<dbReference type="SUPFAM" id="SSF53448">
    <property type="entry name" value="Nucleotide-diphospho-sugar transferases"/>
    <property type="match status" value="1"/>
</dbReference>